<proteinExistence type="predicted"/>
<dbReference type="RefSeq" id="WP_257498346.1">
    <property type="nucleotide sequence ID" value="NZ_CP102382.1"/>
</dbReference>
<evidence type="ECO:0000313" key="2">
    <source>
        <dbReference type="Proteomes" id="UP001317001"/>
    </source>
</evidence>
<name>A0ABY5NPU5_9FLAO</name>
<dbReference type="EMBL" id="CP102382">
    <property type="protein sequence ID" value="UUV20444.1"/>
    <property type="molecule type" value="Genomic_DNA"/>
</dbReference>
<reference evidence="1 2" key="1">
    <citation type="submission" date="2022-08" db="EMBL/GenBank/DDBJ databases">
        <title>Myroides zhujiangensis sp. nov., a novel bacterium isolated from sediment in the Pearl River Estuary.</title>
        <authorList>
            <person name="Cui L."/>
        </authorList>
    </citation>
    <scope>NUCLEOTIDE SEQUENCE [LARGE SCALE GENOMIC DNA]</scope>
    <source>
        <strain evidence="1 2">SCSIO 72103</strain>
    </source>
</reference>
<organism evidence="1 2">
    <name type="scientific">Paenimyroides aestuarii</name>
    <dbReference type="NCBI Taxonomy" id="2968490"/>
    <lineage>
        <taxon>Bacteria</taxon>
        <taxon>Pseudomonadati</taxon>
        <taxon>Bacteroidota</taxon>
        <taxon>Flavobacteriia</taxon>
        <taxon>Flavobacteriales</taxon>
        <taxon>Flavobacteriaceae</taxon>
        <taxon>Paenimyroides</taxon>
    </lineage>
</organism>
<evidence type="ECO:0008006" key="3">
    <source>
        <dbReference type="Google" id="ProtNLM"/>
    </source>
</evidence>
<sequence>MNYSEVKKELKKEFESFLKPLGFKSKSDPQGYNFSCINDIQFLKVGFGVANYIDEFKTSCSIGLGIFPIQKVMFKILDEKPVIENDYGSTLGIRIADYFNVTNYDYKIQTVDDVKEWGKVVKKFYEEYAVPFFKKYNSVDAIDKLLNENPTEKVIYLDDLGWRIIKGLIAAKLNNNPKYNELKDYYKGEVEDKFQGYFMYEKCMKTIDFLDSHCQEELLNIAEGKQKFI</sequence>
<dbReference type="Proteomes" id="UP001317001">
    <property type="component" value="Chromosome"/>
</dbReference>
<protein>
    <recommendedName>
        <fullName evidence="3">DUF4304 domain-containing protein</fullName>
    </recommendedName>
</protein>
<gene>
    <name evidence="1" type="ORF">NPX36_08690</name>
</gene>
<keyword evidence="2" id="KW-1185">Reference proteome</keyword>
<accession>A0ABY5NPU5</accession>
<evidence type="ECO:0000313" key="1">
    <source>
        <dbReference type="EMBL" id="UUV20444.1"/>
    </source>
</evidence>